<dbReference type="AlphaFoldDB" id="A0A6C0DVF5"/>
<name>A0A6C0DVF5_9ZZZZ</name>
<keyword evidence="1" id="KW-0812">Transmembrane</keyword>
<evidence type="ECO:0000256" key="1">
    <source>
        <dbReference type="SAM" id="Phobius"/>
    </source>
</evidence>
<organism evidence="2">
    <name type="scientific">viral metagenome</name>
    <dbReference type="NCBI Taxonomy" id="1070528"/>
    <lineage>
        <taxon>unclassified sequences</taxon>
        <taxon>metagenomes</taxon>
        <taxon>organismal metagenomes</taxon>
    </lineage>
</organism>
<accession>A0A6C0DVF5</accession>
<feature type="transmembrane region" description="Helical" evidence="1">
    <location>
        <begin position="49"/>
        <end position="73"/>
    </location>
</feature>
<dbReference type="EMBL" id="MN739683">
    <property type="protein sequence ID" value="QHT20827.1"/>
    <property type="molecule type" value="Genomic_DNA"/>
</dbReference>
<sequence length="177" mass="20666">MNFYNNINGVLLFCLLFIYWAYSYGKSCPCNKNTSCIRVEFYGIQLNHLLLFIALGLLFPSYFFTFQFLGILWEFAEHILDVYPTLVVKYIGGCLKYPPSNYNHSKNNITNYTVYRNIKKPLNPIDKFFNIKNSTLHGWHGSVAELVPNFFGFIIGMALNNLLISNNKFFIYYNGKR</sequence>
<proteinExistence type="predicted"/>
<evidence type="ECO:0000313" key="2">
    <source>
        <dbReference type="EMBL" id="QHT20827.1"/>
    </source>
</evidence>
<keyword evidence="1" id="KW-0472">Membrane</keyword>
<keyword evidence="1" id="KW-1133">Transmembrane helix</keyword>
<protein>
    <submittedName>
        <fullName evidence="2">Uncharacterized protein</fullName>
    </submittedName>
</protein>
<reference evidence="2" key="1">
    <citation type="journal article" date="2020" name="Nature">
        <title>Giant virus diversity and host interactions through global metagenomics.</title>
        <authorList>
            <person name="Schulz F."/>
            <person name="Roux S."/>
            <person name="Paez-Espino D."/>
            <person name="Jungbluth S."/>
            <person name="Walsh D.A."/>
            <person name="Denef V.J."/>
            <person name="McMahon K.D."/>
            <person name="Konstantinidis K.T."/>
            <person name="Eloe-Fadrosh E.A."/>
            <person name="Kyrpides N.C."/>
            <person name="Woyke T."/>
        </authorList>
    </citation>
    <scope>NUCLEOTIDE SEQUENCE</scope>
    <source>
        <strain evidence="2">GVMAG-M-3300023174-75</strain>
    </source>
</reference>